<sequence>MNASENEQRLEQLLGEKSFDALTPEEKDFVLKEFGSEEQYTLARKIGRALVNQKTGLSPDPWVLTALQQHLKEKHRPSFWHSVVHAQVPAYAMALVCVLAVAGVWILSSGNNPAPPSIVTTRVVHDTVFVASLPDTVIRNRVVYRDVAMPLQKLNYAAAKTETVGNPPVAQGVTMKDKEELDKLLVSGSD</sequence>
<dbReference type="Proteomes" id="UP000613030">
    <property type="component" value="Unassembled WGS sequence"/>
</dbReference>
<evidence type="ECO:0000313" key="2">
    <source>
        <dbReference type="Proteomes" id="UP000613030"/>
    </source>
</evidence>
<keyword evidence="2" id="KW-1185">Reference proteome</keyword>
<dbReference type="RefSeq" id="WP_202009563.1">
    <property type="nucleotide sequence ID" value="NZ_JAERRB010000003.1"/>
</dbReference>
<protein>
    <recommendedName>
        <fullName evidence="3">Anti sigma-E protein RseA N-terminal domain-containing protein</fullName>
    </recommendedName>
</protein>
<evidence type="ECO:0008006" key="3">
    <source>
        <dbReference type="Google" id="ProtNLM"/>
    </source>
</evidence>
<proteinExistence type="predicted"/>
<organism evidence="1 2">
    <name type="scientific">Chryseolinea lacunae</name>
    <dbReference type="NCBI Taxonomy" id="2801331"/>
    <lineage>
        <taxon>Bacteria</taxon>
        <taxon>Pseudomonadati</taxon>
        <taxon>Bacteroidota</taxon>
        <taxon>Cytophagia</taxon>
        <taxon>Cytophagales</taxon>
        <taxon>Fulvivirgaceae</taxon>
        <taxon>Chryseolinea</taxon>
    </lineage>
</organism>
<comment type="caution">
    <text evidence="1">The sequence shown here is derived from an EMBL/GenBank/DDBJ whole genome shotgun (WGS) entry which is preliminary data.</text>
</comment>
<name>A0ABS1KRV7_9BACT</name>
<accession>A0ABS1KRV7</accession>
<dbReference type="EMBL" id="JAERRB010000003">
    <property type="protein sequence ID" value="MBL0741928.1"/>
    <property type="molecule type" value="Genomic_DNA"/>
</dbReference>
<gene>
    <name evidence="1" type="ORF">JI741_11905</name>
</gene>
<reference evidence="1 2" key="1">
    <citation type="submission" date="2021-01" db="EMBL/GenBank/DDBJ databases">
        <title>Chryseolinea sp. Jin1 Genome sequencing and assembly.</title>
        <authorList>
            <person name="Kim I."/>
        </authorList>
    </citation>
    <scope>NUCLEOTIDE SEQUENCE [LARGE SCALE GENOMIC DNA]</scope>
    <source>
        <strain evidence="1 2">Jin1</strain>
    </source>
</reference>
<evidence type="ECO:0000313" key="1">
    <source>
        <dbReference type="EMBL" id="MBL0741928.1"/>
    </source>
</evidence>